<sequence length="56" mass="5927">MYPIMNLIVGKGMFPGVHDLGFCYTAAILQVVSGIGVLISIVLLISGEKLGFGFLL</sequence>
<dbReference type="Proteomes" id="UP000006346">
    <property type="component" value="Chromosome"/>
</dbReference>
<protein>
    <submittedName>
        <fullName evidence="2">Uncharacterized protein</fullName>
    </submittedName>
</protein>
<dbReference type="STRING" id="768706.Desor_2391"/>
<dbReference type="AlphaFoldDB" id="G7WF84"/>
<reference evidence="2 3" key="2">
    <citation type="journal article" date="2012" name="J. Bacteriol.">
        <title>Complete genome sequences of Desulfosporosinus orientis DSM765T, Desulfosporosinus youngiae DSM17734T, Desulfosporosinus meridiei DSM13257T, and Desulfosporosinus acidiphilus DSM22704T.</title>
        <authorList>
            <person name="Pester M."/>
            <person name="Brambilla E."/>
            <person name="Alazard D."/>
            <person name="Rattei T."/>
            <person name="Weinmaier T."/>
            <person name="Han J."/>
            <person name="Lucas S."/>
            <person name="Lapidus A."/>
            <person name="Cheng J.F."/>
            <person name="Goodwin L."/>
            <person name="Pitluck S."/>
            <person name="Peters L."/>
            <person name="Ovchinnikova G."/>
            <person name="Teshima H."/>
            <person name="Detter J.C."/>
            <person name="Han C.S."/>
            <person name="Tapia R."/>
            <person name="Land M.L."/>
            <person name="Hauser L."/>
            <person name="Kyrpides N.C."/>
            <person name="Ivanova N.N."/>
            <person name="Pagani I."/>
            <person name="Huntmann M."/>
            <person name="Wei C.L."/>
            <person name="Davenport K.W."/>
            <person name="Daligault H."/>
            <person name="Chain P.S."/>
            <person name="Chen A."/>
            <person name="Mavromatis K."/>
            <person name="Markowitz V."/>
            <person name="Szeto E."/>
            <person name="Mikhailova N."/>
            <person name="Pati A."/>
            <person name="Wagner M."/>
            <person name="Woyke T."/>
            <person name="Ollivier B."/>
            <person name="Klenk H.P."/>
            <person name="Spring S."/>
            <person name="Loy A."/>
        </authorList>
    </citation>
    <scope>NUCLEOTIDE SEQUENCE [LARGE SCALE GENOMIC DNA]</scope>
    <source>
        <strain evidence="3">ATCC 19365 / DSM 765 / NCIMB 8382 / VKM B-1628</strain>
    </source>
</reference>
<evidence type="ECO:0000256" key="1">
    <source>
        <dbReference type="SAM" id="Phobius"/>
    </source>
</evidence>
<dbReference type="KEGG" id="dor:Desor_2391"/>
<keyword evidence="3" id="KW-1185">Reference proteome</keyword>
<dbReference type="PATRIC" id="fig|768706.3.peg.2398"/>
<feature type="transmembrane region" description="Helical" evidence="1">
    <location>
        <begin position="21"/>
        <end position="46"/>
    </location>
</feature>
<reference evidence="3" key="1">
    <citation type="submission" date="2011-11" db="EMBL/GenBank/DDBJ databases">
        <title>Complete sequence of Desulfosporosinus orientis DSM 765.</title>
        <authorList>
            <person name="Lucas S."/>
            <person name="Han J."/>
            <person name="Lapidus A."/>
            <person name="Cheng J.-F."/>
            <person name="Goodwin L."/>
            <person name="Pitluck S."/>
            <person name="Peters L."/>
            <person name="Ovchinnikova G."/>
            <person name="Teshima H."/>
            <person name="Detter J.C."/>
            <person name="Han C."/>
            <person name="Tapia R."/>
            <person name="Land M."/>
            <person name="Hauser L."/>
            <person name="Kyrpides N."/>
            <person name="Ivanova N."/>
            <person name="Pagani I."/>
            <person name="Pester M."/>
            <person name="Spring S."/>
            <person name="Ollivier B."/>
            <person name="Rattei T."/>
            <person name="Klenk H.-P."/>
            <person name="Wagner M."/>
            <person name="Loy A."/>
            <person name="Woyke T."/>
        </authorList>
    </citation>
    <scope>NUCLEOTIDE SEQUENCE [LARGE SCALE GENOMIC DNA]</scope>
    <source>
        <strain evidence="3">ATCC 19365 / DSM 765 / NCIMB 8382 / VKM B-1628</strain>
    </source>
</reference>
<evidence type="ECO:0000313" key="2">
    <source>
        <dbReference type="EMBL" id="AET67970.1"/>
    </source>
</evidence>
<keyword evidence="1" id="KW-0472">Membrane</keyword>
<proteinExistence type="predicted"/>
<organism evidence="2 3">
    <name type="scientific">Desulfosporosinus orientis (strain ATCC 19365 / DSM 765 / NCIMB 8382 / VKM B-1628 / Singapore I)</name>
    <name type="common">Desulfotomaculum orientis</name>
    <dbReference type="NCBI Taxonomy" id="768706"/>
    <lineage>
        <taxon>Bacteria</taxon>
        <taxon>Bacillati</taxon>
        <taxon>Bacillota</taxon>
        <taxon>Clostridia</taxon>
        <taxon>Eubacteriales</taxon>
        <taxon>Desulfitobacteriaceae</taxon>
        <taxon>Desulfosporosinus</taxon>
    </lineage>
</organism>
<gene>
    <name evidence="2" type="ordered locus">Desor_2391</name>
</gene>
<keyword evidence="1" id="KW-0812">Transmembrane</keyword>
<name>G7WF84_DESOD</name>
<accession>G7WF84</accession>
<keyword evidence="1" id="KW-1133">Transmembrane helix</keyword>
<dbReference type="HOGENOM" id="CLU_3006807_0_0_9"/>
<evidence type="ECO:0000313" key="3">
    <source>
        <dbReference type="Proteomes" id="UP000006346"/>
    </source>
</evidence>
<dbReference type="EMBL" id="CP003108">
    <property type="protein sequence ID" value="AET67970.1"/>
    <property type="molecule type" value="Genomic_DNA"/>
</dbReference>